<gene>
    <name evidence="1" type="ORF">R1sor_027273</name>
</gene>
<organism evidence="1 2">
    <name type="scientific">Riccia sorocarpa</name>
    <dbReference type="NCBI Taxonomy" id="122646"/>
    <lineage>
        <taxon>Eukaryota</taxon>
        <taxon>Viridiplantae</taxon>
        <taxon>Streptophyta</taxon>
        <taxon>Embryophyta</taxon>
        <taxon>Marchantiophyta</taxon>
        <taxon>Marchantiopsida</taxon>
        <taxon>Marchantiidae</taxon>
        <taxon>Marchantiales</taxon>
        <taxon>Ricciaceae</taxon>
        <taxon>Riccia</taxon>
    </lineage>
</organism>
<name>A0ABD3GDR6_9MARC</name>
<comment type="caution">
    <text evidence="1">The sequence shown here is derived from an EMBL/GenBank/DDBJ whole genome shotgun (WGS) entry which is preliminary data.</text>
</comment>
<dbReference type="AlphaFoldDB" id="A0ABD3GDR6"/>
<keyword evidence="2" id="KW-1185">Reference proteome</keyword>
<evidence type="ECO:0000313" key="1">
    <source>
        <dbReference type="EMBL" id="KAL3677325.1"/>
    </source>
</evidence>
<accession>A0ABD3GDR6</accession>
<dbReference type="EMBL" id="JBJQOH010000008">
    <property type="protein sequence ID" value="KAL3677325.1"/>
    <property type="molecule type" value="Genomic_DNA"/>
</dbReference>
<reference evidence="1 2" key="1">
    <citation type="submission" date="2024-09" db="EMBL/GenBank/DDBJ databases">
        <title>Chromosome-scale assembly of Riccia sorocarpa.</title>
        <authorList>
            <person name="Paukszto L."/>
        </authorList>
    </citation>
    <scope>NUCLEOTIDE SEQUENCE [LARGE SCALE GENOMIC DNA]</scope>
    <source>
        <strain evidence="1">LP-2024</strain>
        <tissue evidence="1">Aerial parts of the thallus</tissue>
    </source>
</reference>
<dbReference type="Proteomes" id="UP001633002">
    <property type="component" value="Unassembled WGS sequence"/>
</dbReference>
<proteinExistence type="predicted"/>
<sequence>MPHLTYPTRQIFVLQRALGAFCSGVAAKHADSASDSDEMVKMEDETRIVGISTTGCGCRVMARMVGSSSLETATTAGFAPADEGIVDSSSLEPRITAGFAHADDVPTTLAASRPGFTFNSGVRKAGFALADKGMVGSLSLETESTAGFAPADDVPATLAASRPGSTFNSVFRKVSSASRTLGGVWMFSGWLTEPPPVSTTCSSTTGVPKGDGLDEVHMTLAAFGALTISSCPQDVSASLTCVSSL</sequence>
<protein>
    <recommendedName>
        <fullName evidence="3">Secreted protein</fullName>
    </recommendedName>
</protein>
<evidence type="ECO:0000313" key="2">
    <source>
        <dbReference type="Proteomes" id="UP001633002"/>
    </source>
</evidence>
<evidence type="ECO:0008006" key="3">
    <source>
        <dbReference type="Google" id="ProtNLM"/>
    </source>
</evidence>